<reference evidence="1" key="2">
    <citation type="submission" date="2020-11" db="EMBL/GenBank/DDBJ databases">
        <authorList>
            <person name="McCartney M.A."/>
            <person name="Auch B."/>
            <person name="Kono T."/>
            <person name="Mallez S."/>
            <person name="Becker A."/>
            <person name="Gohl D.M."/>
            <person name="Silverstein K.A.T."/>
            <person name="Koren S."/>
            <person name="Bechman K.B."/>
            <person name="Herman A."/>
            <person name="Abrahante J.E."/>
            <person name="Garbe J."/>
        </authorList>
    </citation>
    <scope>NUCLEOTIDE SEQUENCE</scope>
    <source>
        <strain evidence="1">Duluth1</strain>
        <tissue evidence="1">Whole animal</tissue>
    </source>
</reference>
<accession>A0A9D4LDA0</accession>
<dbReference type="SUPFAM" id="SSF63825">
    <property type="entry name" value="YWTD domain"/>
    <property type="match status" value="1"/>
</dbReference>
<gene>
    <name evidence="1" type="ORF">DPMN_097434</name>
</gene>
<organism evidence="1 2">
    <name type="scientific">Dreissena polymorpha</name>
    <name type="common">Zebra mussel</name>
    <name type="synonym">Mytilus polymorpha</name>
    <dbReference type="NCBI Taxonomy" id="45954"/>
    <lineage>
        <taxon>Eukaryota</taxon>
        <taxon>Metazoa</taxon>
        <taxon>Spiralia</taxon>
        <taxon>Lophotrochozoa</taxon>
        <taxon>Mollusca</taxon>
        <taxon>Bivalvia</taxon>
        <taxon>Autobranchia</taxon>
        <taxon>Heteroconchia</taxon>
        <taxon>Euheterodonta</taxon>
        <taxon>Imparidentia</taxon>
        <taxon>Neoheterodontei</taxon>
        <taxon>Myida</taxon>
        <taxon>Dreissenoidea</taxon>
        <taxon>Dreissenidae</taxon>
        <taxon>Dreissena</taxon>
    </lineage>
</organism>
<dbReference type="Proteomes" id="UP000828390">
    <property type="component" value="Unassembled WGS sequence"/>
</dbReference>
<evidence type="ECO:0000313" key="2">
    <source>
        <dbReference type="Proteomes" id="UP000828390"/>
    </source>
</evidence>
<reference evidence="1" key="1">
    <citation type="journal article" date="2019" name="bioRxiv">
        <title>The Genome of the Zebra Mussel, Dreissena polymorpha: A Resource for Invasive Species Research.</title>
        <authorList>
            <person name="McCartney M.A."/>
            <person name="Auch B."/>
            <person name="Kono T."/>
            <person name="Mallez S."/>
            <person name="Zhang Y."/>
            <person name="Obille A."/>
            <person name="Becker A."/>
            <person name="Abrahante J.E."/>
            <person name="Garbe J."/>
            <person name="Badalamenti J.P."/>
            <person name="Herman A."/>
            <person name="Mangelson H."/>
            <person name="Liachko I."/>
            <person name="Sullivan S."/>
            <person name="Sone E.D."/>
            <person name="Koren S."/>
            <person name="Silverstein K.A.T."/>
            <person name="Beckman K.B."/>
            <person name="Gohl D.M."/>
        </authorList>
    </citation>
    <scope>NUCLEOTIDE SEQUENCE</scope>
    <source>
        <strain evidence="1">Duluth1</strain>
        <tissue evidence="1">Whole animal</tissue>
    </source>
</reference>
<protein>
    <submittedName>
        <fullName evidence="1">Uncharacterized protein</fullName>
    </submittedName>
</protein>
<proteinExistence type="predicted"/>
<name>A0A9D4LDA0_DREPO</name>
<dbReference type="EMBL" id="JAIWYP010000003">
    <property type="protein sequence ID" value="KAH3854876.1"/>
    <property type="molecule type" value="Genomic_DNA"/>
</dbReference>
<comment type="caution">
    <text evidence="1">The sequence shown here is derived from an EMBL/GenBank/DDBJ whole genome shotgun (WGS) entry which is preliminary data.</text>
</comment>
<dbReference type="AlphaFoldDB" id="A0A9D4LDA0"/>
<keyword evidence="2" id="KW-1185">Reference proteome</keyword>
<sequence length="142" mass="15794">MLLCLQYPGDKLYIANRDHHDLLTLARDGTLLATFTDPELDWQRGQILVCGGVSNTILQVDREGRNKLATLVTENERLGSPCSVCYSSATSSIIVGRQCDNKILVFRSPRVLGNFVLDSSHSLQTGRVKRWTKKSDTTITKA</sequence>
<evidence type="ECO:0000313" key="1">
    <source>
        <dbReference type="EMBL" id="KAH3854876.1"/>
    </source>
</evidence>